<evidence type="ECO:0000256" key="4">
    <source>
        <dbReference type="ARBA" id="ARBA00022695"/>
    </source>
</evidence>
<dbReference type="EC" id="2.7.7.7" evidence="1"/>
<keyword evidence="3 10" id="KW-0808">Transferase</keyword>
<name>A0ABT8T1W2_9HYPH</name>
<sequence>MAEIKSHEFERFLPRATELYRLFLIYGPDRGLVSERAQQLAEKAGVSPDDPFSFTKLDLSDLQGDPARLLDEVYALGLFGGSKTVWVRGSGGEKPLADALQTLVSGAPPENLLIVEAGDLKKTSALRKLCEPAKTVAVIPCYADDVKALNALIDRELSEEGLRISPDAREKLLECLGGDRVASRNEVRKLALYCRGMPMIEEEHVVAIIGDASAISTDEAVDFALSGDVDGLNRAINKIVLSKTPIFLVLQGCLKQFQMLDLMRAEMDEKRTPPAQIMQTTGRHIHFKRKPIIERALRQWTAEALSRETRRLQAAILQSRQKQSLEDTIAFQALLSVALQSARANQAR</sequence>
<evidence type="ECO:0000313" key="10">
    <source>
        <dbReference type="EMBL" id="MDO1584739.1"/>
    </source>
</evidence>
<keyword evidence="11" id="KW-1185">Reference proteome</keyword>
<reference evidence="10" key="2">
    <citation type="submission" date="2023-07" db="EMBL/GenBank/DDBJ databases">
        <authorList>
            <person name="Sun H."/>
        </authorList>
    </citation>
    <scope>NUCLEOTIDE SEQUENCE</scope>
    <source>
        <strain evidence="10">05753</strain>
    </source>
</reference>
<dbReference type="SUPFAM" id="SSF52540">
    <property type="entry name" value="P-loop containing nucleoside triphosphate hydrolases"/>
    <property type="match status" value="1"/>
</dbReference>
<keyword evidence="5" id="KW-0235">DNA replication</keyword>
<dbReference type="Gene3D" id="1.20.272.10">
    <property type="match status" value="1"/>
</dbReference>
<dbReference type="InterPro" id="IPR027417">
    <property type="entry name" value="P-loop_NTPase"/>
</dbReference>
<proteinExistence type="inferred from homology"/>
<comment type="caution">
    <text evidence="10">The sequence shown here is derived from an EMBL/GenBank/DDBJ whole genome shotgun (WGS) entry which is preliminary data.</text>
</comment>
<dbReference type="GO" id="GO:0003887">
    <property type="term" value="F:DNA-directed DNA polymerase activity"/>
    <property type="evidence" value="ECO:0007669"/>
    <property type="project" value="UniProtKB-EC"/>
</dbReference>
<organism evidence="10 11">
    <name type="scientific">Rhizobium oryzicola</name>
    <dbReference type="NCBI Taxonomy" id="1232668"/>
    <lineage>
        <taxon>Bacteria</taxon>
        <taxon>Pseudomonadati</taxon>
        <taxon>Pseudomonadota</taxon>
        <taxon>Alphaproteobacteria</taxon>
        <taxon>Hyphomicrobiales</taxon>
        <taxon>Rhizobiaceae</taxon>
        <taxon>Rhizobium/Agrobacterium group</taxon>
        <taxon>Rhizobium</taxon>
    </lineage>
</organism>
<keyword evidence="4 10" id="KW-0548">Nucleotidyltransferase</keyword>
<dbReference type="Pfam" id="PF06144">
    <property type="entry name" value="DNA_pol3_delta"/>
    <property type="match status" value="1"/>
</dbReference>
<dbReference type="Proteomes" id="UP001169006">
    <property type="component" value="Unassembled WGS sequence"/>
</dbReference>
<dbReference type="InterPro" id="IPR008921">
    <property type="entry name" value="DNA_pol3_clamp-load_cplx_C"/>
</dbReference>
<keyword evidence="6" id="KW-0239">DNA-directed DNA polymerase</keyword>
<comment type="catalytic activity">
    <reaction evidence="8">
        <text>DNA(n) + a 2'-deoxyribonucleoside 5'-triphosphate = DNA(n+1) + diphosphate</text>
        <dbReference type="Rhea" id="RHEA:22508"/>
        <dbReference type="Rhea" id="RHEA-COMP:17339"/>
        <dbReference type="Rhea" id="RHEA-COMP:17340"/>
        <dbReference type="ChEBI" id="CHEBI:33019"/>
        <dbReference type="ChEBI" id="CHEBI:61560"/>
        <dbReference type="ChEBI" id="CHEBI:173112"/>
        <dbReference type="EC" id="2.7.7.7"/>
    </reaction>
</comment>
<dbReference type="SUPFAM" id="SSF48019">
    <property type="entry name" value="post-AAA+ oligomerization domain-like"/>
    <property type="match status" value="1"/>
</dbReference>
<evidence type="ECO:0000259" key="9">
    <source>
        <dbReference type="Pfam" id="PF06144"/>
    </source>
</evidence>
<evidence type="ECO:0000256" key="5">
    <source>
        <dbReference type="ARBA" id="ARBA00022705"/>
    </source>
</evidence>
<evidence type="ECO:0000256" key="6">
    <source>
        <dbReference type="ARBA" id="ARBA00022932"/>
    </source>
</evidence>
<evidence type="ECO:0000256" key="1">
    <source>
        <dbReference type="ARBA" id="ARBA00012417"/>
    </source>
</evidence>
<dbReference type="PANTHER" id="PTHR34388">
    <property type="entry name" value="DNA POLYMERASE III SUBUNIT DELTA"/>
    <property type="match status" value="1"/>
</dbReference>
<gene>
    <name evidence="10" type="primary">holA</name>
    <name evidence="10" type="ORF">Q2T52_21850</name>
</gene>
<accession>A0ABT8T1W2</accession>
<dbReference type="Gene3D" id="3.40.50.300">
    <property type="entry name" value="P-loop containing nucleotide triphosphate hydrolases"/>
    <property type="match status" value="1"/>
</dbReference>
<dbReference type="PANTHER" id="PTHR34388:SF1">
    <property type="entry name" value="DNA POLYMERASE III SUBUNIT DELTA"/>
    <property type="match status" value="1"/>
</dbReference>
<dbReference type="RefSeq" id="WP_302079002.1">
    <property type="nucleotide sequence ID" value="NZ_JAUKWQ010000010.1"/>
</dbReference>
<evidence type="ECO:0000256" key="3">
    <source>
        <dbReference type="ARBA" id="ARBA00022679"/>
    </source>
</evidence>
<dbReference type="InterPro" id="IPR005790">
    <property type="entry name" value="DNA_polIII_delta"/>
</dbReference>
<comment type="similarity">
    <text evidence="7">Belongs to the DNA polymerase HolA subunit family.</text>
</comment>
<evidence type="ECO:0000313" key="11">
    <source>
        <dbReference type="Proteomes" id="UP001169006"/>
    </source>
</evidence>
<evidence type="ECO:0000256" key="7">
    <source>
        <dbReference type="ARBA" id="ARBA00034754"/>
    </source>
</evidence>
<dbReference type="NCBIfam" id="TIGR01128">
    <property type="entry name" value="holA"/>
    <property type="match status" value="1"/>
</dbReference>
<dbReference type="Gene3D" id="1.10.8.60">
    <property type="match status" value="1"/>
</dbReference>
<dbReference type="InterPro" id="IPR010372">
    <property type="entry name" value="DNA_pol3_delta_N"/>
</dbReference>
<evidence type="ECO:0000256" key="8">
    <source>
        <dbReference type="ARBA" id="ARBA00049244"/>
    </source>
</evidence>
<protein>
    <recommendedName>
        <fullName evidence="2">DNA polymerase III subunit delta</fullName>
        <ecNumber evidence="1">2.7.7.7</ecNumber>
    </recommendedName>
</protein>
<dbReference type="EMBL" id="JAUKWQ010000010">
    <property type="protein sequence ID" value="MDO1584739.1"/>
    <property type="molecule type" value="Genomic_DNA"/>
</dbReference>
<reference evidence="10" key="1">
    <citation type="journal article" date="2015" name="Int. J. Syst. Evol. Microbiol.">
        <title>Rhizobium oryzicola sp. nov., potential plant-growth-promoting endophytic bacteria isolated from rice roots.</title>
        <authorList>
            <person name="Zhang X.X."/>
            <person name="Gao J.S."/>
            <person name="Cao Y.H."/>
            <person name="Sheirdil R.A."/>
            <person name="Wang X.C."/>
            <person name="Zhang L."/>
        </authorList>
    </citation>
    <scope>NUCLEOTIDE SEQUENCE</scope>
    <source>
        <strain evidence="10">05753</strain>
    </source>
</reference>
<evidence type="ECO:0000256" key="2">
    <source>
        <dbReference type="ARBA" id="ARBA00017703"/>
    </source>
</evidence>
<feature type="domain" description="DNA polymerase III delta N-terminal" evidence="9">
    <location>
        <begin position="23"/>
        <end position="127"/>
    </location>
</feature>